<keyword evidence="2" id="KW-1185">Reference proteome</keyword>
<evidence type="ECO:0000313" key="2">
    <source>
        <dbReference type="Proteomes" id="UP000789570"/>
    </source>
</evidence>
<sequence length="47" mass="5033">EVEYTVLPKIVSSSIGSSSYLRTGGLLVALLMLLDFFGEEGGEGHLF</sequence>
<evidence type="ECO:0000313" key="1">
    <source>
        <dbReference type="EMBL" id="CAG8742039.1"/>
    </source>
</evidence>
<reference evidence="1" key="1">
    <citation type="submission" date="2021-06" db="EMBL/GenBank/DDBJ databases">
        <authorList>
            <person name="Kallberg Y."/>
            <person name="Tangrot J."/>
            <person name="Rosling A."/>
        </authorList>
    </citation>
    <scope>NUCLEOTIDE SEQUENCE</scope>
    <source>
        <strain evidence="1">UK204</strain>
    </source>
</reference>
<proteinExistence type="predicted"/>
<dbReference type="Proteomes" id="UP000789570">
    <property type="component" value="Unassembled WGS sequence"/>
</dbReference>
<feature type="non-terminal residue" evidence="1">
    <location>
        <position position="1"/>
    </location>
</feature>
<dbReference type="EMBL" id="CAJVPQ010015225">
    <property type="protein sequence ID" value="CAG8742039.1"/>
    <property type="molecule type" value="Genomic_DNA"/>
</dbReference>
<organism evidence="1 2">
    <name type="scientific">Funneliformis caledonium</name>
    <dbReference type="NCBI Taxonomy" id="1117310"/>
    <lineage>
        <taxon>Eukaryota</taxon>
        <taxon>Fungi</taxon>
        <taxon>Fungi incertae sedis</taxon>
        <taxon>Mucoromycota</taxon>
        <taxon>Glomeromycotina</taxon>
        <taxon>Glomeromycetes</taxon>
        <taxon>Glomerales</taxon>
        <taxon>Glomeraceae</taxon>
        <taxon>Funneliformis</taxon>
    </lineage>
</organism>
<name>A0A9N9NKH3_9GLOM</name>
<comment type="caution">
    <text evidence="1">The sequence shown here is derived from an EMBL/GenBank/DDBJ whole genome shotgun (WGS) entry which is preliminary data.</text>
</comment>
<protein>
    <submittedName>
        <fullName evidence="1">2002_t:CDS:1</fullName>
    </submittedName>
</protein>
<gene>
    <name evidence="1" type="ORF">FCALED_LOCUS15695</name>
</gene>
<accession>A0A9N9NKH3</accession>
<dbReference type="AlphaFoldDB" id="A0A9N9NKH3"/>